<protein>
    <submittedName>
        <fullName evidence="2">Uncharacterized protein</fullName>
    </submittedName>
</protein>
<dbReference type="EMBL" id="CM029053">
    <property type="protein sequence ID" value="KAG2549935.1"/>
    <property type="molecule type" value="Genomic_DNA"/>
</dbReference>
<evidence type="ECO:0000313" key="2">
    <source>
        <dbReference type="EMBL" id="KAG2549935.1"/>
    </source>
</evidence>
<comment type="caution">
    <text evidence="2">The sequence shown here is derived from an EMBL/GenBank/DDBJ whole genome shotgun (WGS) entry which is preliminary data.</text>
</comment>
<reference evidence="2" key="1">
    <citation type="submission" date="2020-05" db="EMBL/GenBank/DDBJ databases">
        <title>WGS assembly of Panicum virgatum.</title>
        <authorList>
            <person name="Lovell J.T."/>
            <person name="Jenkins J."/>
            <person name="Shu S."/>
            <person name="Juenger T.E."/>
            <person name="Schmutz J."/>
        </authorList>
    </citation>
    <scope>NUCLEOTIDE SEQUENCE</scope>
    <source>
        <strain evidence="2">AP13</strain>
    </source>
</reference>
<dbReference type="AlphaFoldDB" id="A0A8T0NMX7"/>
<dbReference type="Proteomes" id="UP000823388">
    <property type="component" value="Chromosome 9K"/>
</dbReference>
<keyword evidence="3" id="KW-1185">Reference proteome</keyword>
<proteinExistence type="predicted"/>
<feature type="region of interest" description="Disordered" evidence="1">
    <location>
        <begin position="27"/>
        <end position="48"/>
    </location>
</feature>
<evidence type="ECO:0000256" key="1">
    <source>
        <dbReference type="SAM" id="MobiDB-lite"/>
    </source>
</evidence>
<organism evidence="2 3">
    <name type="scientific">Panicum virgatum</name>
    <name type="common">Blackwell switchgrass</name>
    <dbReference type="NCBI Taxonomy" id="38727"/>
    <lineage>
        <taxon>Eukaryota</taxon>
        <taxon>Viridiplantae</taxon>
        <taxon>Streptophyta</taxon>
        <taxon>Embryophyta</taxon>
        <taxon>Tracheophyta</taxon>
        <taxon>Spermatophyta</taxon>
        <taxon>Magnoliopsida</taxon>
        <taxon>Liliopsida</taxon>
        <taxon>Poales</taxon>
        <taxon>Poaceae</taxon>
        <taxon>PACMAD clade</taxon>
        <taxon>Panicoideae</taxon>
        <taxon>Panicodae</taxon>
        <taxon>Paniceae</taxon>
        <taxon>Panicinae</taxon>
        <taxon>Panicum</taxon>
        <taxon>Panicum sect. Hiantes</taxon>
    </lineage>
</organism>
<sequence>MRQRAAFGEHGGFVGRRGSVNEVAAHGGIVGRSGAARENPTLSRRRGFESGGERYMCHVIRSTVKTAARLEGPSL</sequence>
<name>A0A8T0NMX7_PANVG</name>
<accession>A0A8T0NMX7</accession>
<gene>
    <name evidence="2" type="ORF">PVAP13_9KG279613</name>
</gene>
<evidence type="ECO:0000313" key="3">
    <source>
        <dbReference type="Proteomes" id="UP000823388"/>
    </source>
</evidence>